<keyword evidence="2" id="KW-1185">Reference proteome</keyword>
<dbReference type="AlphaFoldDB" id="A0A418NXL9"/>
<dbReference type="InterPro" id="IPR032871">
    <property type="entry name" value="AHH_dom_containing"/>
</dbReference>
<organism evidence="1 2">
    <name type="scientific">Aurantiacibacter zhengii</name>
    <dbReference type="NCBI Taxonomy" id="2307003"/>
    <lineage>
        <taxon>Bacteria</taxon>
        <taxon>Pseudomonadati</taxon>
        <taxon>Pseudomonadota</taxon>
        <taxon>Alphaproteobacteria</taxon>
        <taxon>Sphingomonadales</taxon>
        <taxon>Erythrobacteraceae</taxon>
        <taxon>Aurantiacibacter</taxon>
    </lineage>
</organism>
<accession>A0A418NXL9</accession>
<proteinExistence type="predicted"/>
<dbReference type="Proteomes" id="UP000286576">
    <property type="component" value="Unassembled WGS sequence"/>
</dbReference>
<dbReference type="OrthoDB" id="7432612at2"/>
<evidence type="ECO:0000313" key="2">
    <source>
        <dbReference type="Proteomes" id="UP000286576"/>
    </source>
</evidence>
<comment type="caution">
    <text evidence="1">The sequence shown here is derived from an EMBL/GenBank/DDBJ whole genome shotgun (WGS) entry which is preliminary data.</text>
</comment>
<protein>
    <submittedName>
        <fullName evidence="1">Uncharacterized protein</fullName>
    </submittedName>
</protein>
<evidence type="ECO:0000313" key="1">
    <source>
        <dbReference type="EMBL" id="RIV89362.1"/>
    </source>
</evidence>
<reference evidence="1 2" key="1">
    <citation type="submission" date="2018-08" db="EMBL/GenBank/DDBJ databases">
        <title>Erythrobacter zhengii sp.nov., a bacterium isolated from deep-sea sediment.</title>
        <authorList>
            <person name="Fang C."/>
            <person name="Wu Y.-H."/>
            <person name="Sun C."/>
            <person name="Wang H."/>
            <person name="Cheng H."/>
            <person name="Meng F.-X."/>
            <person name="Wang C.-S."/>
            <person name="Xu X.-W."/>
        </authorList>
    </citation>
    <scope>NUCLEOTIDE SEQUENCE [LARGE SCALE GENOMIC DNA]</scope>
    <source>
        <strain evidence="1 2">V18</strain>
    </source>
</reference>
<sequence length="149" mass="17085">MQRHHLLPCQLLGITGLSHMLRQLGREQIGFDDFRRNGMLLPTTESAALRVAMPLHRGPHADYNAMVTERVGQIESDWSDRRASCQQAARVEALFRIQLLQRALRMRLLQAGRRRLRLNRNDPFRAGQDFAELDAMVDQLWAATSSPLN</sequence>
<gene>
    <name evidence="1" type="ORF">D2V07_01445</name>
</gene>
<dbReference type="Pfam" id="PF14412">
    <property type="entry name" value="AHH"/>
    <property type="match status" value="1"/>
</dbReference>
<name>A0A418NXL9_9SPHN</name>
<dbReference type="EMBL" id="QXFL01000001">
    <property type="protein sequence ID" value="RIV89362.1"/>
    <property type="molecule type" value="Genomic_DNA"/>
</dbReference>